<dbReference type="KEGG" id="svp:Pan189_19340"/>
<proteinExistence type="predicted"/>
<dbReference type="Proteomes" id="UP000317318">
    <property type="component" value="Chromosome"/>
</dbReference>
<dbReference type="AlphaFoldDB" id="A0A517R146"/>
<name>A0A517R146_9PLAN</name>
<accession>A0A517R146</accession>
<keyword evidence="2" id="KW-1185">Reference proteome</keyword>
<organism evidence="1 2">
    <name type="scientific">Stratiformator vulcanicus</name>
    <dbReference type="NCBI Taxonomy" id="2527980"/>
    <lineage>
        <taxon>Bacteria</taxon>
        <taxon>Pseudomonadati</taxon>
        <taxon>Planctomycetota</taxon>
        <taxon>Planctomycetia</taxon>
        <taxon>Planctomycetales</taxon>
        <taxon>Planctomycetaceae</taxon>
        <taxon>Stratiformator</taxon>
    </lineage>
</organism>
<protein>
    <submittedName>
        <fullName evidence="1">Uncharacterized protein</fullName>
    </submittedName>
</protein>
<dbReference type="EMBL" id="CP036268">
    <property type="protein sequence ID" value="QDT37554.1"/>
    <property type="molecule type" value="Genomic_DNA"/>
</dbReference>
<evidence type="ECO:0000313" key="1">
    <source>
        <dbReference type="EMBL" id="QDT37554.1"/>
    </source>
</evidence>
<gene>
    <name evidence="1" type="ORF">Pan189_19340</name>
</gene>
<sequence length="32" mass="3871">MQCVEYVSHLLEVVCVFCVEFELRLQKVEFFC</sequence>
<evidence type="ECO:0000313" key="2">
    <source>
        <dbReference type="Proteomes" id="UP000317318"/>
    </source>
</evidence>
<reference evidence="1 2" key="1">
    <citation type="submission" date="2019-02" db="EMBL/GenBank/DDBJ databases">
        <title>Deep-cultivation of Planctomycetes and their phenomic and genomic characterization uncovers novel biology.</title>
        <authorList>
            <person name="Wiegand S."/>
            <person name="Jogler M."/>
            <person name="Boedeker C."/>
            <person name="Pinto D."/>
            <person name="Vollmers J."/>
            <person name="Rivas-Marin E."/>
            <person name="Kohn T."/>
            <person name="Peeters S.H."/>
            <person name="Heuer A."/>
            <person name="Rast P."/>
            <person name="Oberbeckmann S."/>
            <person name="Bunk B."/>
            <person name="Jeske O."/>
            <person name="Meyerdierks A."/>
            <person name="Storesund J.E."/>
            <person name="Kallscheuer N."/>
            <person name="Luecker S."/>
            <person name="Lage O.M."/>
            <person name="Pohl T."/>
            <person name="Merkel B.J."/>
            <person name="Hornburger P."/>
            <person name="Mueller R.-W."/>
            <person name="Bruemmer F."/>
            <person name="Labrenz M."/>
            <person name="Spormann A.M."/>
            <person name="Op den Camp H."/>
            <person name="Overmann J."/>
            <person name="Amann R."/>
            <person name="Jetten M.S.M."/>
            <person name="Mascher T."/>
            <person name="Medema M.H."/>
            <person name="Devos D.P."/>
            <person name="Kaster A.-K."/>
            <person name="Ovreas L."/>
            <person name="Rohde M."/>
            <person name="Galperin M.Y."/>
            <person name="Jogler C."/>
        </authorList>
    </citation>
    <scope>NUCLEOTIDE SEQUENCE [LARGE SCALE GENOMIC DNA]</scope>
    <source>
        <strain evidence="1 2">Pan189</strain>
    </source>
</reference>